<dbReference type="PANTHER" id="PTHR12839">
    <property type="entry name" value="NONSENSE-MEDIATED MRNA DECAY PROTEIN 2 UP-FRAMESHIFT SUPPRESSOR 2"/>
    <property type="match status" value="1"/>
</dbReference>
<feature type="region of interest" description="Disordered" evidence="3">
    <location>
        <begin position="219"/>
        <end position="250"/>
    </location>
</feature>
<dbReference type="Gene3D" id="4.10.80.160">
    <property type="match status" value="1"/>
</dbReference>
<reference evidence="5 6" key="1">
    <citation type="submission" date="2014-04" db="EMBL/GenBank/DDBJ databases">
        <authorList>
            <consortium name="DOE Joint Genome Institute"/>
            <person name="Kuo A."/>
            <person name="Girlanda M."/>
            <person name="Perotto S."/>
            <person name="Kohler A."/>
            <person name="Nagy L.G."/>
            <person name="Floudas D."/>
            <person name="Copeland A."/>
            <person name="Barry K.W."/>
            <person name="Cichocki N."/>
            <person name="Veneault-Fourrey C."/>
            <person name="LaButti K."/>
            <person name="Lindquist E.A."/>
            <person name="Lipzen A."/>
            <person name="Lundell T."/>
            <person name="Morin E."/>
            <person name="Murat C."/>
            <person name="Sun H."/>
            <person name="Tunlid A."/>
            <person name="Henrissat B."/>
            <person name="Grigoriev I.V."/>
            <person name="Hibbett D.S."/>
            <person name="Martin F."/>
            <person name="Nordberg H.P."/>
            <person name="Cantor M.N."/>
            <person name="Hua S.X."/>
        </authorList>
    </citation>
    <scope>NUCLEOTIDE SEQUENCE [LARGE SCALE GENOMIC DNA]</scope>
    <source>
        <strain evidence="5 6">MUT 4182</strain>
    </source>
</reference>
<evidence type="ECO:0000256" key="3">
    <source>
        <dbReference type="SAM" id="MobiDB-lite"/>
    </source>
</evidence>
<feature type="compositionally biased region" description="Acidic residues" evidence="3">
    <location>
        <begin position="446"/>
        <end position="460"/>
    </location>
</feature>
<evidence type="ECO:0000259" key="4">
    <source>
        <dbReference type="SMART" id="SM00543"/>
    </source>
</evidence>
<organism evidence="5 6">
    <name type="scientific">Tulasnella calospora MUT 4182</name>
    <dbReference type="NCBI Taxonomy" id="1051891"/>
    <lineage>
        <taxon>Eukaryota</taxon>
        <taxon>Fungi</taxon>
        <taxon>Dikarya</taxon>
        <taxon>Basidiomycota</taxon>
        <taxon>Agaricomycotina</taxon>
        <taxon>Agaricomycetes</taxon>
        <taxon>Cantharellales</taxon>
        <taxon>Tulasnellaceae</taxon>
        <taxon>Tulasnella</taxon>
    </lineage>
</organism>
<dbReference type="HOGENOM" id="CLU_002633_1_1_1"/>
<dbReference type="GO" id="GO:0000184">
    <property type="term" value="P:nuclear-transcribed mRNA catabolic process, nonsense-mediated decay"/>
    <property type="evidence" value="ECO:0007669"/>
    <property type="project" value="InterPro"/>
</dbReference>
<proteinExistence type="predicted"/>
<gene>
    <name evidence="5" type="ORF">M407DRAFT_71750</name>
</gene>
<dbReference type="STRING" id="1051891.A0A0C3L3X5"/>
<reference evidence="6" key="2">
    <citation type="submission" date="2015-01" db="EMBL/GenBank/DDBJ databases">
        <title>Evolutionary Origins and Diversification of the Mycorrhizal Mutualists.</title>
        <authorList>
            <consortium name="DOE Joint Genome Institute"/>
            <consortium name="Mycorrhizal Genomics Consortium"/>
            <person name="Kohler A."/>
            <person name="Kuo A."/>
            <person name="Nagy L.G."/>
            <person name="Floudas D."/>
            <person name="Copeland A."/>
            <person name="Barry K.W."/>
            <person name="Cichocki N."/>
            <person name="Veneault-Fourrey C."/>
            <person name="LaButti K."/>
            <person name="Lindquist E.A."/>
            <person name="Lipzen A."/>
            <person name="Lundell T."/>
            <person name="Morin E."/>
            <person name="Murat C."/>
            <person name="Riley R."/>
            <person name="Ohm R."/>
            <person name="Sun H."/>
            <person name="Tunlid A."/>
            <person name="Henrissat B."/>
            <person name="Grigoriev I.V."/>
            <person name="Hibbett D.S."/>
            <person name="Martin F."/>
        </authorList>
    </citation>
    <scope>NUCLEOTIDE SEQUENCE [LARGE SCALE GENOMIC DNA]</scope>
    <source>
        <strain evidence="6">MUT 4182</strain>
    </source>
</reference>
<dbReference type="InterPro" id="IPR039762">
    <property type="entry name" value="Nmd2/UPF2"/>
</dbReference>
<feature type="region of interest" description="Disordered" evidence="3">
    <location>
        <begin position="1"/>
        <end position="38"/>
    </location>
</feature>
<evidence type="ECO:0000256" key="1">
    <source>
        <dbReference type="ARBA" id="ARBA00004496"/>
    </source>
</evidence>
<feature type="region of interest" description="Disordered" evidence="3">
    <location>
        <begin position="429"/>
        <end position="482"/>
    </location>
</feature>
<sequence>MSSVGTAGKEDEASKRIRRQALKNLNLKPSNESAKALESSLKRHTAFIKRMKQSMGAENRDANLKDIETLVLEKYVEEAAAAALEGLGRCKTEKDVWSAVEVISALHRRFPTSFTPPLLSGLAQGLTPPAKATLAALPQDQREKDESARVARQRPLLRVYAELALVGILADAPGRSGGETILKTIKDLLSGDPQLGSLPLLTTFLKSYARPFLGISPSPVNVKQQNGTSEETPGADMAEQTGPDEVIPESEESVEQEARERFKKMCEGYYDNVAKKLVREHDRLQDQDKRNHEAYIRSGEIFEDRQQAYEKMAKGYEKLLTSCQTLSELLHTSMPNLPKASNSKSFGDSIAISLDSGSSIGRDENWVPGGKWEDEEERRFFEDLTDLKDFVPRTILGIEAEAETPDSMQEKEKDSATDVKQLEDEMKRLEVNGPAVINGSLNGASTDEEDEASEVGEDDATPTPTPPRTPSPTPAANAGPGPSQLVTAVLAKLSDATNRELIDQAAVDFAFLNSKSARKRLVKYLTQVPKSRLDLLPYLARMVATLGRYMPDIPTDLISFLDEQFRYLHKKKRVIKELADTRRWNLAYISALTKFSLLPTHVILHMYKVYVDDFSGVSIDNLAMFLEGCGRFLLRDEATGPRMAAMVELMRRKQSLTLMDQRQTLLLENAYYMCNPPERGPRQEKERSQMVLFIRHLIFDVLAKKTIDKVLKLIRKLDWDDPEVQQTLHKIFTRPWKVKYANVSLLALLTYDLQRYHATFSIGVVDQVLEDTRRGLELNIYKNNQRRVATMKLLGELYIYRMISSAIVFDTLWSLVTFGHPNGRPLPGQVCPIDAPDDFFRVRLVCVLLDSCGMCFDKGSLKKKLDAFLTFFQLYVLTKEPLTMDVDFMLSDTMESLRPNLAMPKTFEDAALAVDQLFSAEQNGIGDGEDSGEDEDEERQERDVDEEDDQASNPDAVGPVSDRPGSPDEEVVLSHKPEHVGPSAEEEADFNKELAKMMLDSTQEARKVDRKAAAVMWETAVMTGGAKKKKEDTEKSSINGHDADFMKFTLLSRKGNRQITKDLVVPESAPIAVHTRNAQLQDKFEQQQLKKLVLDYEYREGMEEYQGMHPRFSCKRLL</sequence>
<dbReference type="GO" id="GO:0035145">
    <property type="term" value="C:exon-exon junction complex"/>
    <property type="evidence" value="ECO:0007669"/>
    <property type="project" value="TreeGrafter"/>
</dbReference>
<dbReference type="FunFam" id="1.25.40.180:FF:000037">
    <property type="entry name" value="Nonsense-mediated mRNA decay factor (Upf2)"/>
    <property type="match status" value="1"/>
</dbReference>
<dbReference type="Pfam" id="PF04050">
    <property type="entry name" value="Upf2"/>
    <property type="match status" value="1"/>
</dbReference>
<dbReference type="PANTHER" id="PTHR12839:SF7">
    <property type="entry name" value="REGULATOR OF NONSENSE TRANSCRIPTS 2"/>
    <property type="match status" value="1"/>
</dbReference>
<feature type="region of interest" description="Disordered" evidence="3">
    <location>
        <begin position="398"/>
        <end position="417"/>
    </location>
</feature>
<feature type="domain" description="MIF4G" evidence="4">
    <location>
        <begin position="692"/>
        <end position="900"/>
    </location>
</feature>
<dbReference type="Gene3D" id="1.25.40.180">
    <property type="match status" value="3"/>
</dbReference>
<feature type="compositionally biased region" description="Pro residues" evidence="3">
    <location>
        <begin position="463"/>
        <end position="473"/>
    </location>
</feature>
<keyword evidence="2" id="KW-0963">Cytoplasm</keyword>
<feature type="domain" description="MIF4G" evidence="4">
    <location>
        <begin position="483"/>
        <end position="677"/>
    </location>
</feature>
<feature type="compositionally biased region" description="Acidic residues" evidence="3">
    <location>
        <begin position="927"/>
        <end position="950"/>
    </location>
</feature>
<dbReference type="SMART" id="SM00543">
    <property type="entry name" value="MIF4G"/>
    <property type="match status" value="2"/>
</dbReference>
<accession>A0A0C3L3X5</accession>
<dbReference type="InterPro" id="IPR007193">
    <property type="entry name" value="Upf2/Nmd2_C"/>
</dbReference>
<evidence type="ECO:0000256" key="2">
    <source>
        <dbReference type="ARBA" id="ARBA00022490"/>
    </source>
</evidence>
<keyword evidence="6" id="KW-1185">Reference proteome</keyword>
<dbReference type="GO" id="GO:0005737">
    <property type="term" value="C:cytoplasm"/>
    <property type="evidence" value="ECO:0007669"/>
    <property type="project" value="UniProtKB-SubCell"/>
</dbReference>
<dbReference type="InterPro" id="IPR016024">
    <property type="entry name" value="ARM-type_fold"/>
</dbReference>
<comment type="subcellular location">
    <subcellularLocation>
        <location evidence="1">Cytoplasm</location>
    </subcellularLocation>
</comment>
<dbReference type="EMBL" id="KN822994">
    <property type="protein sequence ID" value="KIO28448.1"/>
    <property type="molecule type" value="Genomic_DNA"/>
</dbReference>
<protein>
    <recommendedName>
        <fullName evidence="4">MIF4G domain-containing protein</fullName>
    </recommendedName>
</protein>
<dbReference type="Proteomes" id="UP000054248">
    <property type="component" value="Unassembled WGS sequence"/>
</dbReference>
<evidence type="ECO:0000313" key="6">
    <source>
        <dbReference type="Proteomes" id="UP000054248"/>
    </source>
</evidence>
<feature type="compositionally biased region" description="Basic and acidic residues" evidence="3">
    <location>
        <begin position="408"/>
        <end position="417"/>
    </location>
</feature>
<dbReference type="Pfam" id="PF02854">
    <property type="entry name" value="MIF4G"/>
    <property type="match status" value="2"/>
</dbReference>
<evidence type="ECO:0000313" key="5">
    <source>
        <dbReference type="EMBL" id="KIO28448.1"/>
    </source>
</evidence>
<dbReference type="SUPFAM" id="SSF48371">
    <property type="entry name" value="ARM repeat"/>
    <property type="match status" value="2"/>
</dbReference>
<dbReference type="AlphaFoldDB" id="A0A0C3L3X5"/>
<name>A0A0C3L3X5_9AGAM</name>
<dbReference type="GO" id="GO:0003723">
    <property type="term" value="F:RNA binding"/>
    <property type="evidence" value="ECO:0007669"/>
    <property type="project" value="InterPro"/>
</dbReference>
<feature type="region of interest" description="Disordered" evidence="3">
    <location>
        <begin position="922"/>
        <end position="987"/>
    </location>
</feature>
<dbReference type="InterPro" id="IPR003890">
    <property type="entry name" value="MIF4G-like_typ-3"/>
</dbReference>
<feature type="compositionally biased region" description="Polar residues" evidence="3">
    <location>
        <begin position="219"/>
        <end position="231"/>
    </location>
</feature>
<dbReference type="OrthoDB" id="27832at2759"/>